<name>A0A1Q3ARX2_CEPFO</name>
<dbReference type="Proteomes" id="UP000187406">
    <property type="component" value="Unassembled WGS sequence"/>
</dbReference>
<evidence type="ECO:0000313" key="2">
    <source>
        <dbReference type="EMBL" id="GAV58471.1"/>
    </source>
</evidence>
<feature type="region of interest" description="Disordered" evidence="1">
    <location>
        <begin position="1"/>
        <end position="22"/>
    </location>
</feature>
<gene>
    <name evidence="2" type="ORF">CFOL_v3_02005</name>
</gene>
<dbReference type="EMBL" id="BDDD01000070">
    <property type="protein sequence ID" value="GAV58471.1"/>
    <property type="molecule type" value="Genomic_DNA"/>
</dbReference>
<evidence type="ECO:0000256" key="1">
    <source>
        <dbReference type="SAM" id="MobiDB-lite"/>
    </source>
</evidence>
<sequence length="168" mass="18074">MADVHVPEASSPSIAQEGIPNQSTNASEILEALRNDQTSITELPIAPTIAFASVPCLEWYRSDEPDVEKTYLPTMLEAIPSTPMQGISFPSPEANTPLESTSLAPPLVKKCPSPSLKASTPVDLLISKSKDLMELISKTFNTPYIAPLASSSFDTLKTLLSRLALSIF</sequence>
<protein>
    <submittedName>
        <fullName evidence="2">Uncharacterized protein</fullName>
    </submittedName>
</protein>
<accession>A0A1Q3ARX2</accession>
<feature type="compositionally biased region" description="Polar residues" evidence="1">
    <location>
        <begin position="10"/>
        <end position="22"/>
    </location>
</feature>
<proteinExistence type="predicted"/>
<reference evidence="3" key="1">
    <citation type="submission" date="2016-04" db="EMBL/GenBank/DDBJ databases">
        <title>Cephalotus genome sequencing.</title>
        <authorList>
            <person name="Fukushima K."/>
            <person name="Hasebe M."/>
            <person name="Fang X."/>
        </authorList>
    </citation>
    <scope>NUCLEOTIDE SEQUENCE [LARGE SCALE GENOMIC DNA]</scope>
    <source>
        <strain evidence="3">cv. St1</strain>
    </source>
</reference>
<keyword evidence="3" id="KW-1185">Reference proteome</keyword>
<organism evidence="2 3">
    <name type="scientific">Cephalotus follicularis</name>
    <name type="common">Albany pitcher plant</name>
    <dbReference type="NCBI Taxonomy" id="3775"/>
    <lineage>
        <taxon>Eukaryota</taxon>
        <taxon>Viridiplantae</taxon>
        <taxon>Streptophyta</taxon>
        <taxon>Embryophyta</taxon>
        <taxon>Tracheophyta</taxon>
        <taxon>Spermatophyta</taxon>
        <taxon>Magnoliopsida</taxon>
        <taxon>eudicotyledons</taxon>
        <taxon>Gunneridae</taxon>
        <taxon>Pentapetalae</taxon>
        <taxon>rosids</taxon>
        <taxon>fabids</taxon>
        <taxon>Oxalidales</taxon>
        <taxon>Cephalotaceae</taxon>
        <taxon>Cephalotus</taxon>
    </lineage>
</organism>
<evidence type="ECO:0000313" key="3">
    <source>
        <dbReference type="Proteomes" id="UP000187406"/>
    </source>
</evidence>
<dbReference type="InParanoid" id="A0A1Q3ARX2"/>
<comment type="caution">
    <text evidence="2">The sequence shown here is derived from an EMBL/GenBank/DDBJ whole genome shotgun (WGS) entry which is preliminary data.</text>
</comment>
<dbReference type="AlphaFoldDB" id="A0A1Q3ARX2"/>